<dbReference type="eggNOG" id="ENOG502R4IV">
    <property type="taxonomic scope" value="Eukaryota"/>
</dbReference>
<evidence type="ECO:0000313" key="1">
    <source>
        <dbReference type="EnsemblPlants" id="OPUNC08G19930.1"/>
    </source>
</evidence>
<sequence>MGAGHSHPAHPNHRLRREKCSTRAMCGLCHRRIDLDEMAYRCTAAECSSFYLDDVCFRYTDKLKKHFSGHRLALTASADGGVAAGSSCDVCATTLDGFFHVYVCRRSKKHLGCAAAGFRAHPRCAHLPQHIAEPTHQHQLVLGAAPPADGRHRNCLNCDRHCSSRSGGRRAWSYWCSACPGVELCLPCAMGRDDDDTTCCCSCNPCLRGGSGAGAAFTCAGFAVGKILKGLVLGCIG</sequence>
<dbReference type="AlphaFoldDB" id="A0A0E0LXD6"/>
<dbReference type="PANTHER" id="PTHR46288:SF80">
    <property type="entry name" value="CYSTEINE_HISTIDINE-RICH C1 DOMAIN FAMILY PROTEIN"/>
    <property type="match status" value="1"/>
</dbReference>
<dbReference type="PANTHER" id="PTHR46288">
    <property type="entry name" value="PHORBOL-ESTER/DAG-TYPE DOMAIN-CONTAINING PROTEIN"/>
    <property type="match status" value="1"/>
</dbReference>
<dbReference type="Proteomes" id="UP000026962">
    <property type="component" value="Chromosome 8"/>
</dbReference>
<dbReference type="HOGENOM" id="CLU_101973_0_0_1"/>
<accession>A0A0E0LXD6</accession>
<name>A0A0E0LXD6_ORYPU</name>
<dbReference type="Gramene" id="OPUNC08G19930.1">
    <property type="protein sequence ID" value="OPUNC08G19930.1"/>
    <property type="gene ID" value="OPUNC08G19930"/>
</dbReference>
<organism evidence="1">
    <name type="scientific">Oryza punctata</name>
    <name type="common">Red rice</name>
    <dbReference type="NCBI Taxonomy" id="4537"/>
    <lineage>
        <taxon>Eukaryota</taxon>
        <taxon>Viridiplantae</taxon>
        <taxon>Streptophyta</taxon>
        <taxon>Embryophyta</taxon>
        <taxon>Tracheophyta</taxon>
        <taxon>Spermatophyta</taxon>
        <taxon>Magnoliopsida</taxon>
        <taxon>Liliopsida</taxon>
        <taxon>Poales</taxon>
        <taxon>Poaceae</taxon>
        <taxon>BOP clade</taxon>
        <taxon>Oryzoideae</taxon>
        <taxon>Oryzeae</taxon>
        <taxon>Oryzinae</taxon>
        <taxon>Oryza</taxon>
    </lineage>
</organism>
<keyword evidence="2" id="KW-1185">Reference proteome</keyword>
<protein>
    <recommendedName>
        <fullName evidence="3">DC1 domain-containing protein</fullName>
    </recommendedName>
</protein>
<dbReference type="InterPro" id="IPR046349">
    <property type="entry name" value="C1-like_sf"/>
</dbReference>
<evidence type="ECO:0008006" key="3">
    <source>
        <dbReference type="Google" id="ProtNLM"/>
    </source>
</evidence>
<dbReference type="SUPFAM" id="SSF57889">
    <property type="entry name" value="Cysteine-rich domain"/>
    <property type="match status" value="2"/>
</dbReference>
<reference evidence="1" key="2">
    <citation type="submission" date="2018-05" db="EMBL/GenBank/DDBJ databases">
        <title>OpunRS2 (Oryza punctata Reference Sequence Version 2).</title>
        <authorList>
            <person name="Zhang J."/>
            <person name="Kudrna D."/>
            <person name="Lee S."/>
            <person name="Talag J."/>
            <person name="Welchert J."/>
            <person name="Wing R.A."/>
        </authorList>
    </citation>
    <scope>NUCLEOTIDE SEQUENCE [LARGE SCALE GENOMIC DNA]</scope>
</reference>
<dbReference type="EnsemblPlants" id="OPUNC08G19930.1">
    <property type="protein sequence ID" value="OPUNC08G19930.1"/>
    <property type="gene ID" value="OPUNC08G19930"/>
</dbReference>
<reference evidence="1" key="1">
    <citation type="submission" date="2015-04" db="UniProtKB">
        <authorList>
            <consortium name="EnsemblPlants"/>
        </authorList>
    </citation>
    <scope>IDENTIFICATION</scope>
</reference>
<dbReference type="OMA" id="TVSENLW"/>
<proteinExistence type="predicted"/>
<evidence type="ECO:0000313" key="2">
    <source>
        <dbReference type="Proteomes" id="UP000026962"/>
    </source>
</evidence>